<dbReference type="SUPFAM" id="SSF57959">
    <property type="entry name" value="Leucine zipper domain"/>
    <property type="match status" value="1"/>
</dbReference>
<dbReference type="InterPro" id="IPR004827">
    <property type="entry name" value="bZIP"/>
</dbReference>
<keyword evidence="14" id="KW-0175">Coiled coil</keyword>
<comment type="caution">
    <text evidence="17">The sequence shown here is derived from an EMBL/GenBank/DDBJ whole genome shotgun (WGS) entry which is preliminary data.</text>
</comment>
<dbReference type="PROSITE" id="PS50217">
    <property type="entry name" value="BZIP"/>
    <property type="match status" value="1"/>
</dbReference>
<evidence type="ECO:0000259" key="16">
    <source>
        <dbReference type="PROSITE" id="PS50217"/>
    </source>
</evidence>
<organism evidence="17 18">
    <name type="scientific">Hippolais icterina</name>
    <name type="common">icterine warbler</name>
    <dbReference type="NCBI Taxonomy" id="68497"/>
    <lineage>
        <taxon>Eukaryota</taxon>
        <taxon>Metazoa</taxon>
        <taxon>Chordata</taxon>
        <taxon>Craniata</taxon>
        <taxon>Vertebrata</taxon>
        <taxon>Euteleostomi</taxon>
        <taxon>Archelosauria</taxon>
        <taxon>Archosauria</taxon>
        <taxon>Dinosauria</taxon>
        <taxon>Saurischia</taxon>
        <taxon>Theropoda</taxon>
        <taxon>Coelurosauria</taxon>
        <taxon>Aves</taxon>
        <taxon>Neognathae</taxon>
        <taxon>Neoaves</taxon>
        <taxon>Telluraves</taxon>
        <taxon>Australaves</taxon>
        <taxon>Passeriformes</taxon>
        <taxon>Sylvioidea</taxon>
        <taxon>Sylviidae</taxon>
        <taxon>Acrocephalinae</taxon>
        <taxon>Hippolais</taxon>
    </lineage>
</organism>
<keyword evidence="10" id="KW-0010">Activator</keyword>
<feature type="compositionally biased region" description="Low complexity" evidence="15">
    <location>
        <begin position="365"/>
        <end position="376"/>
    </location>
</feature>
<evidence type="ECO:0000256" key="8">
    <source>
        <dbReference type="ARBA" id="ARBA00023125"/>
    </source>
</evidence>
<evidence type="ECO:0000256" key="7">
    <source>
        <dbReference type="ARBA" id="ARBA00023015"/>
    </source>
</evidence>
<dbReference type="CDD" id="cd14689">
    <property type="entry name" value="bZIP_CREB3"/>
    <property type="match status" value="1"/>
</dbReference>
<keyword evidence="3" id="KW-0812">Transmembrane</keyword>
<keyword evidence="8" id="KW-0238">DNA-binding</keyword>
<evidence type="ECO:0000256" key="1">
    <source>
        <dbReference type="ARBA" id="ARBA00004648"/>
    </source>
</evidence>
<comment type="subcellular location">
    <subcellularLocation>
        <location evidence="1">Endoplasmic reticulum membrane</location>
        <topology evidence="1">Single-pass type II membrane protein</topology>
    </subcellularLocation>
</comment>
<dbReference type="Gene3D" id="1.20.5.170">
    <property type="match status" value="1"/>
</dbReference>
<dbReference type="Pfam" id="PF00170">
    <property type="entry name" value="bZIP_1"/>
    <property type="match status" value="1"/>
</dbReference>
<dbReference type="Proteomes" id="UP000527178">
    <property type="component" value="Unassembled WGS sequence"/>
</dbReference>
<keyword evidence="7" id="KW-0805">Transcription regulation</keyword>
<keyword evidence="5" id="KW-0735">Signal-anchor</keyword>
<dbReference type="SMART" id="SM00338">
    <property type="entry name" value="BRLZ"/>
    <property type="match status" value="1"/>
</dbReference>
<keyword evidence="12" id="KW-0325">Glycoprotein</keyword>
<feature type="region of interest" description="Disordered" evidence="15">
    <location>
        <begin position="323"/>
        <end position="392"/>
    </location>
</feature>
<keyword evidence="9" id="KW-0472">Membrane</keyword>
<dbReference type="FunFam" id="1.20.5.170:FF:000042">
    <property type="entry name" value="Cyclic AMP-responsive element-binding protein 3-like protein 3"/>
    <property type="match status" value="1"/>
</dbReference>
<dbReference type="GO" id="GO:0000978">
    <property type="term" value="F:RNA polymerase II cis-regulatory region sequence-specific DNA binding"/>
    <property type="evidence" value="ECO:0007669"/>
    <property type="project" value="TreeGrafter"/>
</dbReference>
<evidence type="ECO:0000256" key="9">
    <source>
        <dbReference type="ARBA" id="ARBA00023136"/>
    </source>
</evidence>
<keyword evidence="6" id="KW-1133">Transmembrane helix</keyword>
<keyword evidence="4" id="KW-0256">Endoplasmic reticulum</keyword>
<dbReference type="InterPro" id="IPR046347">
    <property type="entry name" value="bZIP_sf"/>
</dbReference>
<name>A0A7L2LE23_9SYLV</name>
<evidence type="ECO:0000256" key="6">
    <source>
        <dbReference type="ARBA" id="ARBA00022989"/>
    </source>
</evidence>
<evidence type="ECO:0000256" key="15">
    <source>
        <dbReference type="SAM" id="MobiDB-lite"/>
    </source>
</evidence>
<feature type="non-terminal residue" evidence="17">
    <location>
        <position position="1"/>
    </location>
</feature>
<evidence type="ECO:0000256" key="3">
    <source>
        <dbReference type="ARBA" id="ARBA00022692"/>
    </source>
</evidence>
<reference evidence="17 18" key="1">
    <citation type="submission" date="2019-09" db="EMBL/GenBank/DDBJ databases">
        <title>Bird 10,000 Genomes (B10K) Project - Family phase.</title>
        <authorList>
            <person name="Zhang G."/>
        </authorList>
    </citation>
    <scope>NUCLEOTIDE SEQUENCE [LARGE SCALE GENOMIC DNA]</scope>
    <source>
        <strain evidence="17">B10K-DU-002-18</strain>
        <tissue evidence="17">Muscle</tissue>
    </source>
</reference>
<feature type="non-terminal residue" evidence="17">
    <location>
        <position position="426"/>
    </location>
</feature>
<evidence type="ECO:0000256" key="11">
    <source>
        <dbReference type="ARBA" id="ARBA00023163"/>
    </source>
</evidence>
<keyword evidence="18" id="KW-1185">Reference proteome</keyword>
<protein>
    <submittedName>
        <fullName evidence="17">CR3L3 protein</fullName>
    </submittedName>
</protein>
<proteinExistence type="inferred from homology"/>
<evidence type="ECO:0000256" key="13">
    <source>
        <dbReference type="ARBA" id="ARBA00023242"/>
    </source>
</evidence>
<dbReference type="EMBL" id="VWYN01003955">
    <property type="protein sequence ID" value="NXR45609.1"/>
    <property type="molecule type" value="Genomic_DNA"/>
</dbReference>
<evidence type="ECO:0000256" key="5">
    <source>
        <dbReference type="ARBA" id="ARBA00022968"/>
    </source>
</evidence>
<dbReference type="GO" id="GO:0005789">
    <property type="term" value="C:endoplasmic reticulum membrane"/>
    <property type="evidence" value="ECO:0007669"/>
    <property type="project" value="UniProtKB-SubCell"/>
</dbReference>
<dbReference type="PANTHER" id="PTHR45996:SF4">
    <property type="entry name" value="CYCLIC AMP-RESPONSIVE ELEMENT-BINDING PROTEIN 3"/>
    <property type="match status" value="1"/>
</dbReference>
<comment type="similarity">
    <text evidence="2">Belongs to the bZIP family. ATF subfamily.</text>
</comment>
<feature type="coiled-coil region" evidence="14">
    <location>
        <begin position="229"/>
        <end position="270"/>
    </location>
</feature>
<accession>A0A7L2LE23</accession>
<evidence type="ECO:0000313" key="17">
    <source>
        <dbReference type="EMBL" id="NXR45609.1"/>
    </source>
</evidence>
<evidence type="ECO:0000256" key="10">
    <source>
        <dbReference type="ARBA" id="ARBA00023159"/>
    </source>
</evidence>
<evidence type="ECO:0000256" key="12">
    <source>
        <dbReference type="ARBA" id="ARBA00023180"/>
    </source>
</evidence>
<feature type="domain" description="BZIP" evidence="16">
    <location>
        <begin position="204"/>
        <end position="267"/>
    </location>
</feature>
<evidence type="ECO:0000256" key="14">
    <source>
        <dbReference type="SAM" id="Coils"/>
    </source>
</evidence>
<dbReference type="GO" id="GO:0005634">
    <property type="term" value="C:nucleus"/>
    <property type="evidence" value="ECO:0007669"/>
    <property type="project" value="TreeGrafter"/>
</dbReference>
<keyword evidence="11" id="KW-0804">Transcription</keyword>
<evidence type="ECO:0000256" key="2">
    <source>
        <dbReference type="ARBA" id="ARBA00009050"/>
    </source>
</evidence>
<sequence length="426" mass="47121">MSCPEELDALADVDLLDFLLKDDAPCPEIPGEQNGLLEDWGLPMPELLDKEMDDFISSLLSPLEDEPGRLSYLPANSDSSVSEDQHLSCSLGSSFASQDIVQVDHNYSLHQDWPAVESVRSDMAEGDVTIELGSSKALEQSTSSIIAVSVEDEPQLVPGAIVQVLTPTHVDPRLVLTEEEKQLLEKEGVTLPTCLPLTKAEERVLKKVRRKIRNKQAAQDSRRRRKIYVDGLENRVAACTAENHELEKKVQQLQKQNMSLLKQLQKLQALVRQSAPKTTRSKTCTMIVVLSFCLVLSPSIRSPGSVEPQRELKVLSRQIREFPNQGAPDVQHDTELEGFSPEPGDSLLSGNLSQSWEEEQSPLKSSPRSFNSNSSSDPLAAAGSELGPPQSDLLPAAVLVPWKSKGQEWVEHPDRVLIQQHHANEM</sequence>
<dbReference type="GO" id="GO:0000981">
    <property type="term" value="F:DNA-binding transcription factor activity, RNA polymerase II-specific"/>
    <property type="evidence" value="ECO:0007669"/>
    <property type="project" value="TreeGrafter"/>
</dbReference>
<evidence type="ECO:0000256" key="4">
    <source>
        <dbReference type="ARBA" id="ARBA00022824"/>
    </source>
</evidence>
<dbReference type="PANTHER" id="PTHR45996">
    <property type="entry name" value="AGAP001464-PB"/>
    <property type="match status" value="1"/>
</dbReference>
<dbReference type="AlphaFoldDB" id="A0A7L2LE23"/>
<dbReference type="InterPro" id="IPR051381">
    <property type="entry name" value="CREB_ATF_subfamily"/>
</dbReference>
<keyword evidence="13" id="KW-0539">Nucleus</keyword>
<gene>
    <name evidence="17" type="primary">Creb3l3_0</name>
    <name evidence="17" type="ORF">HIPICT_R03588</name>
</gene>
<evidence type="ECO:0000313" key="18">
    <source>
        <dbReference type="Proteomes" id="UP000527178"/>
    </source>
</evidence>